<keyword evidence="3" id="KW-1185">Reference proteome</keyword>
<dbReference type="AlphaFoldDB" id="A0A2H3L6Z6"/>
<gene>
    <name evidence="2" type="ORF">A9Q02_14250</name>
</gene>
<protein>
    <submittedName>
        <fullName evidence="2">Uncharacterized protein</fullName>
    </submittedName>
</protein>
<proteinExistence type="predicted"/>
<dbReference type="Proteomes" id="UP000220922">
    <property type="component" value="Unassembled WGS sequence"/>
</dbReference>
<comment type="caution">
    <text evidence="2">The sequence shown here is derived from an EMBL/GenBank/DDBJ whole genome shotgun (WGS) entry which is preliminary data.</text>
</comment>
<dbReference type="OrthoDB" id="167380at2"/>
<dbReference type="RefSeq" id="WP_097652871.1">
    <property type="nucleotide sequence ID" value="NZ_LYXE01000086.1"/>
</dbReference>
<dbReference type="Pfam" id="PF20529">
    <property type="entry name" value="DUF6744"/>
    <property type="match status" value="1"/>
</dbReference>
<reference evidence="2 3" key="1">
    <citation type="submission" date="2016-05" db="EMBL/GenBank/DDBJ databases">
        <authorList>
            <person name="Lavstsen T."/>
            <person name="Jespersen J.S."/>
        </authorList>
    </citation>
    <scope>NUCLEOTIDE SEQUENCE [LARGE SCALE GENOMIC DNA]</scope>
    <source>
        <strain evidence="2 3">B7-9</strain>
    </source>
</reference>
<sequence length="381" mass="41112">MTTTIPLLGYHVWWSTRGLRVSHDDLLNHLNATGFGAFAPALPTDATALKRAIYAWLDDQHQTGSPLQPPKGGIRNLVRPINTRSSQHIVFALVGEAVDFAALGLSYGTQARILLEKLSPHERLHREPALICTTAATGVIAAQHEASAFTDALRPRWRTYQTLHLAGDLTHLIRTIIDAIPGAVCVRREGGLFFVPVSEHATLLRLRQLVAALPTDGEHEPYVELLGVPDEAAARRTMARAVHRGMLADVQAMQSDLNDLQRKAKQVKASTIAQRLSAYQQVIARAQLYADLLGMHQQDIQTAITDLSAVARSLLLSDTNEPSDRNDAIVAAPIQLPDGGDATISPTSGEATHLGTHPNPPNGTFNGGANLGTEAGVRPYA</sequence>
<name>A0A2H3L6Z6_9CHLR</name>
<dbReference type="EMBL" id="LYXE01000086">
    <property type="protein sequence ID" value="PDV99005.1"/>
    <property type="molecule type" value="Genomic_DNA"/>
</dbReference>
<evidence type="ECO:0000256" key="1">
    <source>
        <dbReference type="SAM" id="MobiDB-lite"/>
    </source>
</evidence>
<evidence type="ECO:0000313" key="2">
    <source>
        <dbReference type="EMBL" id="PDV99005.1"/>
    </source>
</evidence>
<dbReference type="InterPro" id="IPR046632">
    <property type="entry name" value="DUF6744"/>
</dbReference>
<evidence type="ECO:0000313" key="3">
    <source>
        <dbReference type="Proteomes" id="UP000220922"/>
    </source>
</evidence>
<organism evidence="2 3">
    <name type="scientific">Candidatus Chloroploca asiatica</name>
    <dbReference type="NCBI Taxonomy" id="1506545"/>
    <lineage>
        <taxon>Bacteria</taxon>
        <taxon>Bacillati</taxon>
        <taxon>Chloroflexota</taxon>
        <taxon>Chloroflexia</taxon>
        <taxon>Chloroflexales</taxon>
        <taxon>Chloroflexineae</taxon>
        <taxon>Oscillochloridaceae</taxon>
        <taxon>Candidatus Chloroploca</taxon>
    </lineage>
</organism>
<accession>A0A2H3L6Z6</accession>
<feature type="region of interest" description="Disordered" evidence="1">
    <location>
        <begin position="336"/>
        <end position="381"/>
    </location>
</feature>